<dbReference type="SMART" id="SM00220">
    <property type="entry name" value="S_TKc"/>
    <property type="match status" value="1"/>
</dbReference>
<keyword evidence="2" id="KW-0418">Kinase</keyword>
<name>A0A6A5WRZ7_9PLEO</name>
<proteinExistence type="predicted"/>
<accession>A0A6A5WRZ7</accession>
<reference evidence="2" key="1">
    <citation type="journal article" date="2020" name="Stud. Mycol.">
        <title>101 Dothideomycetes genomes: a test case for predicting lifestyles and emergence of pathogens.</title>
        <authorList>
            <person name="Haridas S."/>
            <person name="Albert R."/>
            <person name="Binder M."/>
            <person name="Bloem J."/>
            <person name="Labutti K."/>
            <person name="Salamov A."/>
            <person name="Andreopoulos B."/>
            <person name="Baker S."/>
            <person name="Barry K."/>
            <person name="Bills G."/>
            <person name="Bluhm B."/>
            <person name="Cannon C."/>
            <person name="Castanera R."/>
            <person name="Culley D."/>
            <person name="Daum C."/>
            <person name="Ezra D."/>
            <person name="Gonzalez J."/>
            <person name="Henrissat B."/>
            <person name="Kuo A."/>
            <person name="Liang C."/>
            <person name="Lipzen A."/>
            <person name="Lutzoni F."/>
            <person name="Magnuson J."/>
            <person name="Mondo S."/>
            <person name="Nolan M."/>
            <person name="Ohm R."/>
            <person name="Pangilinan J."/>
            <person name="Park H.-J."/>
            <person name="Ramirez L."/>
            <person name="Alfaro M."/>
            <person name="Sun H."/>
            <person name="Tritt A."/>
            <person name="Yoshinaga Y."/>
            <person name="Zwiers L.-H."/>
            <person name="Turgeon B."/>
            <person name="Goodwin S."/>
            <person name="Spatafora J."/>
            <person name="Crous P."/>
            <person name="Grigoriev I."/>
        </authorList>
    </citation>
    <scope>NUCLEOTIDE SEQUENCE</scope>
    <source>
        <strain evidence="2">CBS 123094</strain>
    </source>
</reference>
<dbReference type="Gene3D" id="1.10.510.10">
    <property type="entry name" value="Transferase(Phosphotransferase) domain 1"/>
    <property type="match status" value="1"/>
</dbReference>
<dbReference type="AlphaFoldDB" id="A0A6A5WRZ7"/>
<feature type="domain" description="Protein kinase" evidence="1">
    <location>
        <begin position="229"/>
        <end position="571"/>
    </location>
</feature>
<evidence type="ECO:0000259" key="1">
    <source>
        <dbReference type="PROSITE" id="PS50011"/>
    </source>
</evidence>
<protein>
    <submittedName>
        <fullName evidence="2">Kinase-like protein</fullName>
    </submittedName>
</protein>
<dbReference type="PROSITE" id="PS50011">
    <property type="entry name" value="PROTEIN_KINASE_DOM"/>
    <property type="match status" value="1"/>
</dbReference>
<keyword evidence="3" id="KW-1185">Reference proteome</keyword>
<keyword evidence="2" id="KW-0808">Transferase</keyword>
<dbReference type="OrthoDB" id="1046782at2759"/>
<organism evidence="2 3">
    <name type="scientific">Amniculicola lignicola CBS 123094</name>
    <dbReference type="NCBI Taxonomy" id="1392246"/>
    <lineage>
        <taxon>Eukaryota</taxon>
        <taxon>Fungi</taxon>
        <taxon>Dikarya</taxon>
        <taxon>Ascomycota</taxon>
        <taxon>Pezizomycotina</taxon>
        <taxon>Dothideomycetes</taxon>
        <taxon>Pleosporomycetidae</taxon>
        <taxon>Pleosporales</taxon>
        <taxon>Amniculicolaceae</taxon>
        <taxon>Amniculicola</taxon>
    </lineage>
</organism>
<dbReference type="PANTHER" id="PTHR24359">
    <property type="entry name" value="SERINE/THREONINE-PROTEIN KINASE SBK1"/>
    <property type="match status" value="1"/>
</dbReference>
<dbReference type="InterPro" id="IPR011009">
    <property type="entry name" value="Kinase-like_dom_sf"/>
</dbReference>
<evidence type="ECO:0000313" key="2">
    <source>
        <dbReference type="EMBL" id="KAF2003559.1"/>
    </source>
</evidence>
<dbReference type="GO" id="GO:0004674">
    <property type="term" value="F:protein serine/threonine kinase activity"/>
    <property type="evidence" value="ECO:0007669"/>
    <property type="project" value="TreeGrafter"/>
</dbReference>
<gene>
    <name evidence="2" type="ORF">P154DRAFT_590857</name>
</gene>
<dbReference type="Pfam" id="PF00069">
    <property type="entry name" value="Pkinase"/>
    <property type="match status" value="1"/>
</dbReference>
<evidence type="ECO:0000313" key="3">
    <source>
        <dbReference type="Proteomes" id="UP000799779"/>
    </source>
</evidence>
<dbReference type="EMBL" id="ML977572">
    <property type="protein sequence ID" value="KAF2003559.1"/>
    <property type="molecule type" value="Genomic_DNA"/>
</dbReference>
<dbReference type="InterPro" id="IPR000719">
    <property type="entry name" value="Prot_kinase_dom"/>
</dbReference>
<sequence>MASHVQSLQKLEAATSIELNSRTDQASSSKHAAFEIVESEGNEDNKIAKSKSLSKQLRAARERSKDTEDFQFIPVDIFDRLVTRNAICDELKRLQGETEEERQSVGTEEGRQRIALQVIPDDGSRAESRKIFALLVMLFKSLAILDFLKEGISDSDLPFIFKDEELFCEATGQRILPFTYERREWTWDKKETFKNYQWAFMAPCFQLSCEREPGVHRLSLHDRAVLPFTHGVAVEIEGGFSTIRRVELHPAHFNSHDFSTTLFAVKTLKPVKDAIVAGNKEVQSLIRLNRQNNPNLIRLLGTYQHNNGLHLVFPWADGNLQDVWKKHFPDPKSPARDAGLARWMARQCLGIVLGLQAIHHNPVNALHTQVQGLSSGVPHQAHGRHGDFKPENILWFKDDSPITRGPITGIMKISDFGFLEFRATLSKSQIPHYQLPGLTPTYRAPEINVKETVAPSYDIWSLGCVLLEFVEWYLRGWQGVDDFSKERLKDSSTWMPNYQEDNFFNLAYGGETTKAVAKLAVHNEIMALRKEPDCSDFILDLLNYIEDHLLRMEPSSRAKCADIVKKLDGMYERCVTDATYCVQRRQTISEKRRTDLSELAHTLIEKRKSLELHERHSLRNISLSPPPVPTIPEDTSSPVRTAPLYIPRYATVNRSSQVEDVINTVVKENIASDYESPASANARVVDDAGEGRINVGNGARKNHQQVHTLRPSKLDPLQQPNTTSSKGFLTGFGKRLITKCFPTRRSGER</sequence>
<dbReference type="SUPFAM" id="SSF56112">
    <property type="entry name" value="Protein kinase-like (PK-like)"/>
    <property type="match status" value="1"/>
</dbReference>
<dbReference type="CDD" id="cd00180">
    <property type="entry name" value="PKc"/>
    <property type="match status" value="1"/>
</dbReference>
<dbReference type="PANTHER" id="PTHR24359:SF37">
    <property type="entry name" value="PROTEIN KINASE DOMAIN-CONTAINING PROTEIN"/>
    <property type="match status" value="1"/>
</dbReference>
<dbReference type="GO" id="GO:0005524">
    <property type="term" value="F:ATP binding"/>
    <property type="evidence" value="ECO:0007669"/>
    <property type="project" value="InterPro"/>
</dbReference>
<dbReference type="Proteomes" id="UP000799779">
    <property type="component" value="Unassembled WGS sequence"/>
</dbReference>